<evidence type="ECO:0000313" key="1">
    <source>
        <dbReference type="EMBL" id="MFO2477567.1"/>
    </source>
</evidence>
<organism evidence="1 2">
    <name type="scientific">Pseudomonas imrae</name>
    <dbReference type="NCBI Taxonomy" id="2992837"/>
    <lineage>
        <taxon>Bacteria</taxon>
        <taxon>Pseudomonadati</taxon>
        <taxon>Pseudomonadota</taxon>
        <taxon>Gammaproteobacteria</taxon>
        <taxon>Pseudomonadales</taxon>
        <taxon>Pseudomonadaceae</taxon>
        <taxon>Pseudomonas</taxon>
    </lineage>
</organism>
<evidence type="ECO:0000313" key="2">
    <source>
        <dbReference type="Proteomes" id="UP001637618"/>
    </source>
</evidence>
<reference evidence="1" key="1">
    <citation type="submission" date="2022-11" db="EMBL/GenBank/DDBJ databases">
        <title>Draft genome sequences of strains of Pseudomonas imrae sp. nov.</title>
        <authorList>
            <person name="Salva Serra F."/>
            <person name="Nimje P."/>
            <person name="Moore E.R.B."/>
            <person name="Marathe N.P."/>
        </authorList>
    </citation>
    <scope>NUCLEOTIDE SEQUENCE</scope>
    <source>
        <strain evidence="1">15FMM2</strain>
    </source>
</reference>
<protein>
    <submittedName>
        <fullName evidence="1">GNAT family N-acetyltransferase</fullName>
    </submittedName>
</protein>
<dbReference type="Proteomes" id="UP001637618">
    <property type="component" value="Unassembled WGS sequence"/>
</dbReference>
<dbReference type="EMBL" id="JAPEQY010000005">
    <property type="protein sequence ID" value="MFO2477567.1"/>
    <property type="molecule type" value="Genomic_DNA"/>
</dbReference>
<keyword evidence="2" id="KW-1185">Reference proteome</keyword>
<comment type="caution">
    <text evidence="1">The sequence shown here is derived from an EMBL/GenBank/DDBJ whole genome shotgun (WGS) entry which is preliminary data.</text>
</comment>
<proteinExistence type="predicted"/>
<gene>
    <name evidence="1" type="ORF">OOJ96_09100</name>
</gene>
<name>A0ACC7PC41_9PSED</name>
<accession>A0ACC7PC41</accession>
<sequence length="268" mass="29164">MPATATFCVKTLYHQTEVYFFAGSCSFHRPFNACIDAYLTNDHLSDWNLLFIRIGSPPPGEALDDCLALIRTAALSVRMAVHQDHLRQVQPYLEDLGFTVGETSTAMVLDLSTRASPPTSFRPCDIRQTSNLDVWSGPVCKAFGLPANIAADYQARHQAAIDSGRLFYHFVLSVQGAAVSSLTLTICDGLARLNDISTDAAFRGQGYATQLMHAALAHAEKLGARQCFLEASAQGLSLYRSQGFSALFDYQTFWRGPLLADGDGITAG</sequence>